<dbReference type="Gene3D" id="3.40.630.10">
    <property type="entry name" value="Zn peptidases"/>
    <property type="match status" value="1"/>
</dbReference>
<keyword evidence="1" id="KW-0645">Protease</keyword>
<dbReference type="GO" id="GO:0008270">
    <property type="term" value="F:zinc ion binding"/>
    <property type="evidence" value="ECO:0007669"/>
    <property type="project" value="InterPro"/>
</dbReference>
<organism evidence="1 2">
    <name type="scientific">Caldisericum exile</name>
    <dbReference type="NCBI Taxonomy" id="693075"/>
    <lineage>
        <taxon>Bacteria</taxon>
        <taxon>Pseudomonadati</taxon>
        <taxon>Caldisericota/Cryosericota group</taxon>
        <taxon>Caldisericota</taxon>
        <taxon>Caldisericia</taxon>
        <taxon>Caldisericales</taxon>
        <taxon>Caldisericaceae</taxon>
        <taxon>Caldisericum</taxon>
    </lineage>
</organism>
<evidence type="ECO:0000313" key="1">
    <source>
        <dbReference type="EMBL" id="PMP83606.1"/>
    </source>
</evidence>
<protein>
    <submittedName>
        <fullName evidence="1">Aminopeptidase</fullName>
    </submittedName>
</protein>
<dbReference type="GO" id="GO:0006508">
    <property type="term" value="P:proteolysis"/>
    <property type="evidence" value="ECO:0007669"/>
    <property type="project" value="InterPro"/>
</dbReference>
<proteinExistence type="predicted"/>
<accession>A0A2J6X8M3</accession>
<dbReference type="GO" id="GO:0004177">
    <property type="term" value="F:aminopeptidase activity"/>
    <property type="evidence" value="ECO:0007669"/>
    <property type="project" value="UniProtKB-KW"/>
</dbReference>
<feature type="non-terminal residue" evidence="1">
    <location>
        <position position="1"/>
    </location>
</feature>
<gene>
    <name evidence="1" type="ORF">C0175_01520</name>
</gene>
<sequence length="106" mass="11346">IFGHGVVVTKFTGSGGKYSASDASAELVFKVRKLFNENGIPWQIGELGKVDIGGGGTVAKFMANRGIQVLDVGPALLSMHAPFEIASKVDLYSSYLGYKAFLEKFE</sequence>
<dbReference type="EMBL" id="PNIX01000088">
    <property type="protein sequence ID" value="PMP83606.1"/>
    <property type="molecule type" value="Genomic_DNA"/>
</dbReference>
<dbReference type="AlphaFoldDB" id="A0A2J6X8M3"/>
<dbReference type="SUPFAM" id="SSF53187">
    <property type="entry name" value="Zn-dependent exopeptidases"/>
    <property type="match status" value="1"/>
</dbReference>
<evidence type="ECO:0000313" key="2">
    <source>
        <dbReference type="Proteomes" id="UP000236910"/>
    </source>
</evidence>
<reference evidence="1 2" key="1">
    <citation type="submission" date="2018-01" db="EMBL/GenBank/DDBJ databases">
        <title>Metagenomic assembled genomes from two thermal pools in the Uzon Caldera, Kamchatka, Russia.</title>
        <authorList>
            <person name="Wilkins L."/>
            <person name="Ettinger C."/>
        </authorList>
    </citation>
    <scope>NUCLEOTIDE SEQUENCE [LARGE SCALE GENOMIC DNA]</scope>
    <source>
        <strain evidence="1">ARK-10</strain>
    </source>
</reference>
<dbReference type="Proteomes" id="UP000236910">
    <property type="component" value="Unassembled WGS sequence"/>
</dbReference>
<name>A0A2J6X8M3_9BACT</name>
<dbReference type="Pfam" id="PF02127">
    <property type="entry name" value="Peptidase_M18"/>
    <property type="match status" value="1"/>
</dbReference>
<keyword evidence="1" id="KW-0378">Hydrolase</keyword>
<dbReference type="InterPro" id="IPR001948">
    <property type="entry name" value="Peptidase_M18"/>
</dbReference>
<comment type="caution">
    <text evidence="1">The sequence shown here is derived from an EMBL/GenBank/DDBJ whole genome shotgun (WGS) entry which is preliminary data.</text>
</comment>
<keyword evidence="1" id="KW-0031">Aminopeptidase</keyword>